<evidence type="ECO:0000313" key="2">
    <source>
        <dbReference type="Proteomes" id="UP000001072"/>
    </source>
</evidence>
<dbReference type="KEGG" id="mlr:MELLADRAFT_73680"/>
<keyword evidence="2" id="KW-1185">Reference proteome</keyword>
<evidence type="ECO:0000313" key="1">
    <source>
        <dbReference type="EMBL" id="EGF97862.1"/>
    </source>
</evidence>
<protein>
    <submittedName>
        <fullName evidence="1">Uncharacterized protein</fullName>
    </submittedName>
</protein>
<dbReference type="InterPro" id="IPR013324">
    <property type="entry name" value="RNA_pol_sigma_r3/r4-like"/>
</dbReference>
<dbReference type="InParanoid" id="F4SBV0"/>
<accession>F4SBV0</accession>
<proteinExistence type="predicted"/>
<gene>
    <name evidence="1" type="ORF">MELLADRAFT_73680</name>
</gene>
<reference evidence="2" key="1">
    <citation type="journal article" date="2011" name="Proc. Natl. Acad. Sci. U.S.A.">
        <title>Obligate biotrophy features unraveled by the genomic analysis of rust fungi.</title>
        <authorList>
            <person name="Duplessis S."/>
            <person name="Cuomo C.A."/>
            <person name="Lin Y.-C."/>
            <person name="Aerts A."/>
            <person name="Tisserant E."/>
            <person name="Veneault-Fourrey C."/>
            <person name="Joly D.L."/>
            <person name="Hacquard S."/>
            <person name="Amselem J."/>
            <person name="Cantarel B.L."/>
            <person name="Chiu R."/>
            <person name="Coutinho P.M."/>
            <person name="Feau N."/>
            <person name="Field M."/>
            <person name="Frey P."/>
            <person name="Gelhaye E."/>
            <person name="Goldberg J."/>
            <person name="Grabherr M.G."/>
            <person name="Kodira C.D."/>
            <person name="Kohler A."/>
            <person name="Kuees U."/>
            <person name="Lindquist E.A."/>
            <person name="Lucas S.M."/>
            <person name="Mago R."/>
            <person name="Mauceli E."/>
            <person name="Morin E."/>
            <person name="Murat C."/>
            <person name="Pangilinan J.L."/>
            <person name="Park R."/>
            <person name="Pearson M."/>
            <person name="Quesneville H."/>
            <person name="Rouhier N."/>
            <person name="Sakthikumar S."/>
            <person name="Salamov A.A."/>
            <person name="Schmutz J."/>
            <person name="Selles B."/>
            <person name="Shapiro H."/>
            <person name="Tanguay P."/>
            <person name="Tuskan G.A."/>
            <person name="Henrissat B."/>
            <person name="Van de Peer Y."/>
            <person name="Rouze P."/>
            <person name="Ellis J.G."/>
            <person name="Dodds P.N."/>
            <person name="Schein J.E."/>
            <person name="Zhong S."/>
            <person name="Hamelin R.C."/>
            <person name="Grigoriev I.V."/>
            <person name="Szabo L.J."/>
            <person name="Martin F."/>
        </authorList>
    </citation>
    <scope>NUCLEOTIDE SEQUENCE [LARGE SCALE GENOMIC DNA]</scope>
    <source>
        <strain evidence="2">98AG31 / pathotype 3-4-7</strain>
    </source>
</reference>
<dbReference type="Proteomes" id="UP000001072">
    <property type="component" value="Unassembled WGS sequence"/>
</dbReference>
<dbReference type="EMBL" id="GL883195">
    <property type="protein sequence ID" value="EGF97862.1"/>
    <property type="molecule type" value="Genomic_DNA"/>
</dbReference>
<dbReference type="VEuPathDB" id="FungiDB:MELLADRAFT_73680"/>
<sequence length="102" mass="12005">MGKETSLPIHAAGSRPESENLLTRRVKQAWELWYYERISIEECSIRMGIKPISVASYIGKAAMIINDFRFKENDDQKVRLKELIDQYELCKRFKVQLNAFHL</sequence>
<dbReference type="SUPFAM" id="SSF88659">
    <property type="entry name" value="Sigma3 and sigma4 domains of RNA polymerase sigma factors"/>
    <property type="match status" value="1"/>
</dbReference>
<organism evidence="2">
    <name type="scientific">Melampsora larici-populina (strain 98AG31 / pathotype 3-4-7)</name>
    <name type="common">Poplar leaf rust fungus</name>
    <dbReference type="NCBI Taxonomy" id="747676"/>
    <lineage>
        <taxon>Eukaryota</taxon>
        <taxon>Fungi</taxon>
        <taxon>Dikarya</taxon>
        <taxon>Basidiomycota</taxon>
        <taxon>Pucciniomycotina</taxon>
        <taxon>Pucciniomycetes</taxon>
        <taxon>Pucciniales</taxon>
        <taxon>Melampsoraceae</taxon>
        <taxon>Melampsora</taxon>
    </lineage>
</organism>
<name>F4SBV0_MELLP</name>
<dbReference type="AlphaFoldDB" id="F4SBV0"/>
<dbReference type="GeneID" id="18932457"/>
<dbReference type="HOGENOM" id="CLU_2278092_0_0_1"/>
<dbReference type="RefSeq" id="XP_007418857.1">
    <property type="nucleotide sequence ID" value="XM_007418795.1"/>
</dbReference>
<dbReference type="OrthoDB" id="10391303at2759"/>